<dbReference type="SUPFAM" id="SSF53590">
    <property type="entry name" value="Nucleoside hydrolase"/>
    <property type="match status" value="1"/>
</dbReference>
<comment type="similarity">
    <text evidence="1">Belongs to the IUNH family.</text>
</comment>
<dbReference type="InterPro" id="IPR001910">
    <property type="entry name" value="Inosine/uridine_hydrolase_dom"/>
</dbReference>
<evidence type="ECO:0000313" key="3">
    <source>
        <dbReference type="EMBL" id="JAB89621.1"/>
    </source>
</evidence>
<organism evidence="3">
    <name type="scientific">Ceratitis capitata</name>
    <name type="common">Mediterranean fruit fly</name>
    <name type="synonym">Tephritis capitata</name>
    <dbReference type="NCBI Taxonomy" id="7213"/>
    <lineage>
        <taxon>Eukaryota</taxon>
        <taxon>Metazoa</taxon>
        <taxon>Ecdysozoa</taxon>
        <taxon>Arthropoda</taxon>
        <taxon>Hexapoda</taxon>
        <taxon>Insecta</taxon>
        <taxon>Pterygota</taxon>
        <taxon>Neoptera</taxon>
        <taxon>Endopterygota</taxon>
        <taxon>Diptera</taxon>
        <taxon>Brachycera</taxon>
        <taxon>Muscomorpha</taxon>
        <taxon>Tephritoidea</taxon>
        <taxon>Tephritidae</taxon>
        <taxon>Ceratitis</taxon>
        <taxon>Ceratitis</taxon>
    </lineage>
</organism>
<dbReference type="InterPro" id="IPR036452">
    <property type="entry name" value="Ribo_hydro-like"/>
</dbReference>
<dbReference type="Pfam" id="PF01156">
    <property type="entry name" value="IU_nuc_hydro"/>
    <property type="match status" value="1"/>
</dbReference>
<dbReference type="AlphaFoldDB" id="W8B8Y1"/>
<dbReference type="InterPro" id="IPR052775">
    <property type="entry name" value="IUN_hydrolase"/>
</dbReference>
<dbReference type="PANTHER" id="PTHR46190:SF1">
    <property type="entry name" value="SI:CH211-201H21.5"/>
    <property type="match status" value="1"/>
</dbReference>
<proteinExistence type="evidence at transcript level"/>
<protein>
    <submittedName>
        <fullName evidence="3">Uncharacterized protein in bps2 5'region</fullName>
    </submittedName>
</protein>
<dbReference type="EMBL" id="GAMC01016934">
    <property type="protein sequence ID" value="JAB89621.1"/>
    <property type="molecule type" value="mRNA"/>
</dbReference>
<dbReference type="GO" id="GO:0016799">
    <property type="term" value="F:hydrolase activity, hydrolyzing N-glycosyl compounds"/>
    <property type="evidence" value="ECO:0007669"/>
    <property type="project" value="InterPro"/>
</dbReference>
<dbReference type="PANTHER" id="PTHR46190">
    <property type="entry name" value="SI:CH211-201H21.5-RELATED"/>
    <property type="match status" value="1"/>
</dbReference>
<reference evidence="3" key="2">
    <citation type="journal article" date="2014" name="BMC Genomics">
        <title>A genomic perspective to assessing quality of mass-reared SIT flies used in Mediterranean fruit fly (Ceratitis capitata) eradication in California.</title>
        <authorList>
            <person name="Calla B."/>
            <person name="Hall B."/>
            <person name="Hou S."/>
            <person name="Geib S.M."/>
        </authorList>
    </citation>
    <scope>NUCLEOTIDE SEQUENCE</scope>
</reference>
<gene>
    <name evidence="3" type="primary">YBP2</name>
</gene>
<dbReference type="Gene3D" id="3.90.245.10">
    <property type="entry name" value="Ribonucleoside hydrolase-like"/>
    <property type="match status" value="1"/>
</dbReference>
<evidence type="ECO:0000256" key="1">
    <source>
        <dbReference type="ARBA" id="ARBA00009176"/>
    </source>
</evidence>
<sequence length="344" mass="38347">MSAKERFVILDCDGGSDDAWALLLLLKAAADQRITLLGVTICGCGNTDLLNAARNMYRILRACERTEIPIFYGASQSVIPPIVPVDDSKYFHGRDGFGDILPLETDYSMDEVVQKEHAVVAINRFCAEHSKKVTIISVGPLTNIALCYSMFGETFANAVKHIYLMGGNHQGVGNCTRCAEFNFYSDPEAAHAVLARSKCPITILPWEPCLEDRFFICINWRLDDFGISAANMCAAIDIMNKVERAQWLPSNFKSWIPCDALIVAAFLFESALVKKKSSWHATVDLTGHTRGQMILDHLQEVDKFPKNVEVIELLDADVFKKIAQWAVGLYDEFVLEQTNGNVEL</sequence>
<accession>W8B8Y1</accession>
<name>W8B8Y1_CERCA</name>
<reference evidence="3" key="1">
    <citation type="submission" date="2013-07" db="EMBL/GenBank/DDBJ databases">
        <authorList>
            <person name="Geib S."/>
        </authorList>
    </citation>
    <scope>NUCLEOTIDE SEQUENCE</scope>
</reference>
<feature type="domain" description="Inosine/uridine-preferring nucleoside hydrolase" evidence="2">
    <location>
        <begin position="8"/>
        <end position="320"/>
    </location>
</feature>
<dbReference type="OrthoDB" id="432381at2759"/>
<evidence type="ECO:0000259" key="2">
    <source>
        <dbReference type="Pfam" id="PF01156"/>
    </source>
</evidence>